<gene>
    <name evidence="1" type="ORF">GCM10023215_07820</name>
</gene>
<dbReference type="Gene3D" id="3.20.20.60">
    <property type="entry name" value="Phosphoenolpyruvate-binding domains"/>
    <property type="match status" value="1"/>
</dbReference>
<dbReference type="InterPro" id="IPR018523">
    <property type="entry name" value="Isocitrate_lyase_ph_CS"/>
</dbReference>
<proteinExistence type="predicted"/>
<dbReference type="InterPro" id="IPR015813">
    <property type="entry name" value="Pyrv/PenolPyrv_kinase-like_dom"/>
</dbReference>
<dbReference type="Pfam" id="PF13714">
    <property type="entry name" value="PEP_mutase"/>
    <property type="match status" value="1"/>
</dbReference>
<name>A0ABP8W0T2_9PSEU</name>
<dbReference type="EMBL" id="BAABIC010000002">
    <property type="protein sequence ID" value="GAA4677538.1"/>
    <property type="molecule type" value="Genomic_DNA"/>
</dbReference>
<dbReference type="InterPro" id="IPR040442">
    <property type="entry name" value="Pyrv_kinase-like_dom_sf"/>
</dbReference>
<keyword evidence="2" id="KW-1185">Reference proteome</keyword>
<evidence type="ECO:0000313" key="2">
    <source>
        <dbReference type="Proteomes" id="UP001500325"/>
    </source>
</evidence>
<dbReference type="InterPro" id="IPR039556">
    <property type="entry name" value="ICL/PEPM"/>
</dbReference>
<dbReference type="Proteomes" id="UP001500325">
    <property type="component" value="Unassembled WGS sequence"/>
</dbReference>
<protein>
    <submittedName>
        <fullName evidence="1">Oxaloacetate decarboxylase</fullName>
    </submittedName>
</protein>
<dbReference type="PANTHER" id="PTHR42905:SF5">
    <property type="entry name" value="CARBOXYVINYL-CARBOXYPHOSPHONATE PHOSPHORYLMUTASE, CHLOROPLASTIC"/>
    <property type="match status" value="1"/>
</dbReference>
<dbReference type="SUPFAM" id="SSF51621">
    <property type="entry name" value="Phosphoenolpyruvate/pyruvate domain"/>
    <property type="match status" value="1"/>
</dbReference>
<dbReference type="CDD" id="cd00377">
    <property type="entry name" value="ICL_PEPM"/>
    <property type="match status" value="1"/>
</dbReference>
<dbReference type="PANTHER" id="PTHR42905">
    <property type="entry name" value="PHOSPHOENOLPYRUVATE CARBOXYLASE"/>
    <property type="match status" value="1"/>
</dbReference>
<dbReference type="RefSeq" id="WP_345378370.1">
    <property type="nucleotide sequence ID" value="NZ_BAABIC010000002.1"/>
</dbReference>
<evidence type="ECO:0000313" key="1">
    <source>
        <dbReference type="EMBL" id="GAA4677538.1"/>
    </source>
</evidence>
<reference evidence="2" key="1">
    <citation type="journal article" date="2019" name="Int. J. Syst. Evol. Microbiol.">
        <title>The Global Catalogue of Microorganisms (GCM) 10K type strain sequencing project: providing services to taxonomists for standard genome sequencing and annotation.</title>
        <authorList>
            <consortium name="The Broad Institute Genomics Platform"/>
            <consortium name="The Broad Institute Genome Sequencing Center for Infectious Disease"/>
            <person name="Wu L."/>
            <person name="Ma J."/>
        </authorList>
    </citation>
    <scope>NUCLEOTIDE SEQUENCE [LARGE SCALE GENOMIC DNA]</scope>
    <source>
        <strain evidence="2">JCM 18055</strain>
    </source>
</reference>
<comment type="caution">
    <text evidence="1">The sequence shown here is derived from an EMBL/GenBank/DDBJ whole genome shotgun (WGS) entry which is preliminary data.</text>
</comment>
<accession>A0ABP8W0T2</accession>
<sequence length="295" mass="31162">MSGLLSSRTPRARLRDLLCGPGPLLAPGAYDALSARLVEQAGFDAVYMTGFGTTAGLLGRPDVGLLTGTEMADNARRLVAAVDVPVIADGDTGYGNAINVLRTVQTYEQAGVAAIQLEDQVTPKKCGHMSGKEIVPLPEMLGKIRAATEARRDPEFLIIARTDAVAVEGVDAAIERARAFRDAGADLLFVEAPTSEADIERVAGELAGVAPLVFNWAEGGKTPPLTLERIAELGFALVLYPIGTLLAATAGIRSLLETLRKDGTPQAALPGLPAFDEFTSLVGLPEVQELEQRYR</sequence>
<organism evidence="1 2">
    <name type="scientific">Pseudonocardia yuanmonensis</name>
    <dbReference type="NCBI Taxonomy" id="1095914"/>
    <lineage>
        <taxon>Bacteria</taxon>
        <taxon>Bacillati</taxon>
        <taxon>Actinomycetota</taxon>
        <taxon>Actinomycetes</taxon>
        <taxon>Pseudonocardiales</taxon>
        <taxon>Pseudonocardiaceae</taxon>
        <taxon>Pseudonocardia</taxon>
    </lineage>
</organism>
<dbReference type="PROSITE" id="PS00161">
    <property type="entry name" value="ISOCITRATE_LYASE"/>
    <property type="match status" value="1"/>
</dbReference>